<organism evidence="1 2">
    <name type="scientific">Chaetomium tenue</name>
    <dbReference type="NCBI Taxonomy" id="1854479"/>
    <lineage>
        <taxon>Eukaryota</taxon>
        <taxon>Fungi</taxon>
        <taxon>Dikarya</taxon>
        <taxon>Ascomycota</taxon>
        <taxon>Pezizomycotina</taxon>
        <taxon>Sordariomycetes</taxon>
        <taxon>Sordariomycetidae</taxon>
        <taxon>Sordariales</taxon>
        <taxon>Chaetomiaceae</taxon>
        <taxon>Chaetomium</taxon>
    </lineage>
</organism>
<comment type="caution">
    <text evidence="1">The sequence shown here is derived from an EMBL/GenBank/DDBJ whole genome shotgun (WGS) entry which is preliminary data.</text>
</comment>
<protein>
    <submittedName>
        <fullName evidence="1">Uncharacterized protein</fullName>
    </submittedName>
</protein>
<gene>
    <name evidence="1" type="ORF">F5144DRAFT_576272</name>
</gene>
<evidence type="ECO:0000313" key="2">
    <source>
        <dbReference type="Proteomes" id="UP000724584"/>
    </source>
</evidence>
<dbReference type="EMBL" id="JAGIZQ010000005">
    <property type="protein sequence ID" value="KAH6627569.1"/>
    <property type="molecule type" value="Genomic_DNA"/>
</dbReference>
<proteinExistence type="predicted"/>
<name>A0ACB7P2Z4_9PEZI</name>
<dbReference type="Proteomes" id="UP000724584">
    <property type="component" value="Unassembled WGS sequence"/>
</dbReference>
<keyword evidence="2" id="KW-1185">Reference proteome</keyword>
<evidence type="ECO:0000313" key="1">
    <source>
        <dbReference type="EMBL" id="KAH6627569.1"/>
    </source>
</evidence>
<reference evidence="1 2" key="1">
    <citation type="journal article" date="2021" name="Nat. Commun.">
        <title>Genetic determinants of endophytism in the Arabidopsis root mycobiome.</title>
        <authorList>
            <person name="Mesny F."/>
            <person name="Miyauchi S."/>
            <person name="Thiergart T."/>
            <person name="Pickel B."/>
            <person name="Atanasova L."/>
            <person name="Karlsson M."/>
            <person name="Huettel B."/>
            <person name="Barry K.W."/>
            <person name="Haridas S."/>
            <person name="Chen C."/>
            <person name="Bauer D."/>
            <person name="Andreopoulos W."/>
            <person name="Pangilinan J."/>
            <person name="LaButti K."/>
            <person name="Riley R."/>
            <person name="Lipzen A."/>
            <person name="Clum A."/>
            <person name="Drula E."/>
            <person name="Henrissat B."/>
            <person name="Kohler A."/>
            <person name="Grigoriev I.V."/>
            <person name="Martin F.M."/>
            <person name="Hacquard S."/>
        </authorList>
    </citation>
    <scope>NUCLEOTIDE SEQUENCE [LARGE SCALE GENOMIC DNA]</scope>
    <source>
        <strain evidence="1 2">MPI-SDFR-AT-0079</strain>
    </source>
</reference>
<accession>A0ACB7P2Z4</accession>
<sequence length="528" mass="57284">MSSPIAVNHIHDAFGPGKTVAVIGAGISGVCTAAHLLKQGLQVTVFERSGIAGGVWHYDGHISEDPPYPNSMPSRGDYQVSQPGEFAYATPPPEHHAVSVGDGTGGQNSRAVTDLEVHFSPPGPCYAGLKNNVPTHLMTSALGSWPEGIESFVNQRYLEEYIQTLAKDHGVDEVTSFHTRVDEVRRTADGSKWELRLIALEKGGIGPRLAEKTSYFDLVVVASGHYNMPRIPDTEGLKEWKSRYPSRITHSKQYRSPEPHRGQNVLVVGAGVSALDICRELDGVAANIYQSVRGGKFDLPASMLPKGVVRVAEVARFESRIASAGDGQVGAKGEIPGVVVLKDGRILENIHHVVLATGYITSYPFLPQLHSDDAPITAAGEDLLVTSDGNMAHNLHRDIFYINDPTLAFVGVPYYVATFSLFDFQAQAVARVFAGKARLPGREEMRKEYERRVEEKGLGRGFHSLHAPGLEVAYVQELADWVNSTGAESGEPPMLAHSKEWKKGYDELKAKATALFKSGKEKEGSGEG</sequence>